<keyword evidence="2" id="KW-1185">Reference proteome</keyword>
<protein>
    <submittedName>
        <fullName evidence="1">Uncharacterized protein</fullName>
    </submittedName>
</protein>
<evidence type="ECO:0000313" key="1">
    <source>
        <dbReference type="EMBL" id="KAK3081481.1"/>
    </source>
</evidence>
<organism evidence="1 2">
    <name type="scientific">Coniosporium uncinatum</name>
    <dbReference type="NCBI Taxonomy" id="93489"/>
    <lineage>
        <taxon>Eukaryota</taxon>
        <taxon>Fungi</taxon>
        <taxon>Dikarya</taxon>
        <taxon>Ascomycota</taxon>
        <taxon>Pezizomycotina</taxon>
        <taxon>Dothideomycetes</taxon>
        <taxon>Dothideomycetes incertae sedis</taxon>
        <taxon>Coniosporium</taxon>
    </lineage>
</organism>
<dbReference type="Proteomes" id="UP001186974">
    <property type="component" value="Unassembled WGS sequence"/>
</dbReference>
<reference evidence="1" key="1">
    <citation type="submission" date="2024-09" db="EMBL/GenBank/DDBJ databases">
        <title>Black Yeasts Isolated from many extreme environments.</title>
        <authorList>
            <person name="Coleine C."/>
            <person name="Stajich J.E."/>
            <person name="Selbmann L."/>
        </authorList>
    </citation>
    <scope>NUCLEOTIDE SEQUENCE</scope>
    <source>
        <strain evidence="1">CCFEE 5737</strain>
    </source>
</reference>
<proteinExistence type="predicted"/>
<dbReference type="EMBL" id="JAWDJW010000152">
    <property type="protein sequence ID" value="KAK3081481.1"/>
    <property type="molecule type" value="Genomic_DNA"/>
</dbReference>
<accession>A0ACC3DXB4</accession>
<sequence>MSFRARSGFCYQKLLPRKIKKNYPLANRAVPSDSSLRDLVPPRPMAEKLIDNYLNTFGRTHRLFHYPTFREKLASFWEDDDQFGDDWFAQLFSALALGCHALPPDTCYAEHDFMNIIETCLDAAAVALQRENYMAKPSLETIRAMCLMVIAKQAMPSIFGDSDDLWTLMGSIVRAAMMAALHRDSKWFPSMPMLESEERRRIWNTVLLLSIETAMESGMPPLIHASQFDTAAPTNVDDIDLPLHDDCDLVAQSVDTYTDSLLQIRLAAAYPTVLAVVEIMNTTGGDIDVQKASEYEREI</sequence>
<evidence type="ECO:0000313" key="2">
    <source>
        <dbReference type="Proteomes" id="UP001186974"/>
    </source>
</evidence>
<comment type="caution">
    <text evidence="1">The sequence shown here is derived from an EMBL/GenBank/DDBJ whole genome shotgun (WGS) entry which is preliminary data.</text>
</comment>
<gene>
    <name evidence="1" type="ORF">LTS18_006300</name>
</gene>
<name>A0ACC3DXB4_9PEZI</name>